<dbReference type="PROSITE" id="PS50158">
    <property type="entry name" value="ZF_CCHC"/>
    <property type="match status" value="1"/>
</dbReference>
<dbReference type="Pfam" id="PF25597">
    <property type="entry name" value="SH3_retrovirus"/>
    <property type="match status" value="1"/>
</dbReference>
<proteinExistence type="predicted"/>
<dbReference type="InterPro" id="IPR001878">
    <property type="entry name" value="Znf_CCHC"/>
</dbReference>
<evidence type="ECO:0000256" key="1">
    <source>
        <dbReference type="PROSITE-ProRule" id="PRU00047"/>
    </source>
</evidence>
<organism evidence="4">
    <name type="scientific">Tanacetum cinerariifolium</name>
    <name type="common">Dalmatian daisy</name>
    <name type="synonym">Chrysanthemum cinerariifolium</name>
    <dbReference type="NCBI Taxonomy" id="118510"/>
    <lineage>
        <taxon>Eukaryota</taxon>
        <taxon>Viridiplantae</taxon>
        <taxon>Streptophyta</taxon>
        <taxon>Embryophyta</taxon>
        <taxon>Tracheophyta</taxon>
        <taxon>Spermatophyta</taxon>
        <taxon>Magnoliopsida</taxon>
        <taxon>eudicotyledons</taxon>
        <taxon>Gunneridae</taxon>
        <taxon>Pentapetalae</taxon>
        <taxon>asterids</taxon>
        <taxon>campanulids</taxon>
        <taxon>Asterales</taxon>
        <taxon>Asteraceae</taxon>
        <taxon>Asteroideae</taxon>
        <taxon>Anthemideae</taxon>
        <taxon>Anthemidinae</taxon>
        <taxon>Tanacetum</taxon>
    </lineage>
</organism>
<evidence type="ECO:0000256" key="2">
    <source>
        <dbReference type="SAM" id="MobiDB-lite"/>
    </source>
</evidence>
<keyword evidence="1" id="KW-0479">Metal-binding</keyword>
<comment type="caution">
    <text evidence="4">The sequence shown here is derived from an EMBL/GenBank/DDBJ whole genome shotgun (WGS) entry which is preliminary data.</text>
</comment>
<dbReference type="PANTHER" id="PTHR11439">
    <property type="entry name" value="GAG-POL-RELATED RETROTRANSPOSON"/>
    <property type="match status" value="1"/>
</dbReference>
<reference evidence="4" key="1">
    <citation type="journal article" date="2019" name="Sci. Rep.">
        <title>Draft genome of Tanacetum cinerariifolium, the natural source of mosquito coil.</title>
        <authorList>
            <person name="Yamashiro T."/>
            <person name="Shiraishi A."/>
            <person name="Satake H."/>
            <person name="Nakayama K."/>
        </authorList>
    </citation>
    <scope>NUCLEOTIDE SEQUENCE</scope>
</reference>
<keyword evidence="1" id="KW-0862">Zinc</keyword>
<dbReference type="EMBL" id="BKCJ010001364">
    <property type="protein sequence ID" value="GEU40892.1"/>
    <property type="molecule type" value="Genomic_DNA"/>
</dbReference>
<name>A0A6L2JWD5_TANCI</name>
<dbReference type="GO" id="GO:0003676">
    <property type="term" value="F:nucleic acid binding"/>
    <property type="evidence" value="ECO:0007669"/>
    <property type="project" value="InterPro"/>
</dbReference>
<evidence type="ECO:0000313" key="4">
    <source>
        <dbReference type="EMBL" id="GEU40892.1"/>
    </source>
</evidence>
<protein>
    <recommendedName>
        <fullName evidence="3">CCHC-type domain-containing protein</fullName>
    </recommendedName>
</protein>
<sequence length="1579" mass="179841">MINLIKNGDQPLPTVTQVSIAGATSSEQPHLKDKSMCNKTAKDLWDALERHMLGFEYEWKQYETMMRQNKNLLDINIDALYNILKKNQGDVNDAIKSEKKAVVITSDPLALVAEQTKYDDKKEEKKVDEKKRDISKVKCYNYKDVACKEKSDELVILAEDHAWMESSSDSDQEININMVFMAQMEKVLSDSEESSSSKEETIAEIVQICLWIIDSGCSKHMMGNHALLTNIMEKFLGMVRFGNNDFTVIAGYGDVGIGSMTIKKVYYVEDLLTADHSSNLYTIALNEIASHSSAYLLAKASYSQSLLWHQRLSYLNFATINNLVKNNLVRGLSKIKFGKDHLCSACEQGKIHQKHYKSKTAFASNKPLYLLHMDLCDEASEVIISFIKITQVNLQLQVQHVRTDNGTEFKNKTLAKFFDEHKEKGDIGVFVGYSKESAAFRIYNKCTRKIHESVNVNFDEISEMASKQFSLEPDLSNLNKTGKSSTSTVSQVSETSKKDLEDLFYNFYDEYFASSKITKSLTTNVLTSNNEIPSHEEKFFMSIEPTNVAEALKDADWVSAMQDELDQFARFKVWRLVPRLDSKTIIKTKWIFKNKKDESSLVIRNKARLIAVGYCQQEGIDYDETFAPVTRIKAIRLFLEYDAYKDFTQKYLDHVYALDKALYGLKQAPRAWYDVLSKFLIDSGFQKCSIDTTLLIKNKGDKLVCWSLKKQNCMSIYTTESKYVAVSGCCAQVLWMHTQLTDYSFFYDKVPIYCDSKSAIAISCNPVQHTRTKHIDVRHHGPSDVNVQPLLATQVLLKNKVDAIQRLKKMHQGINVAVVLDLSKVANPLYSSMDKDLLKSKDPQVVSEPFEGTLNKKSLFFVHQRSFCDPIESLNPQVVDAAKLPILNPNEFDMWKIRIEQYFLMTDYSLWEVILNGDSHTPTRIGDGVVQIISLTTIEQRLAKKNKLKARGTLLMALPDKRQLNFNIHNDAKSLMKAIEKRFEGNKETKKLDNEDLKQIDADDLEEMDPKCQMAMLTMRVRRFLQRTRRNLGVNRIAAIGFDMSKVECNNCHRRGHFARECRSPRDNRNKDTPRRTILVEVFTSNALVSQCDAVGGYNWSFQADKEPTNYALMAYTSSGSSSFLGSDNETSSKNLSKLLESQVSDKIVLGYDSQVFNSQVFDCEELHSYEPDDSVPKSPVNDRYKSSEGYHAVPPLCTRTFMPPKPDLVFNEALTSSDSIDHVFNGELNSNKSSKDMSKTLRPDAPIIKDWTSDSEDETKIESVPKQKVPSFVLTSEHVNTPRESVKKVEHPKQAKKLRTYNQKSRGHRNSWNKKAYFVGKILNHMIKDCDYYEKKMVQKPVWNNAMRMDVKSDFLYGTIEEEVYVCQPPGFEDPDYPDKVYKVVKELYGLHQAPRACQDKYVATILRKFGFTDVKSASTHIKPEKPLLKDPDGMDVDVYIYRYLKGKPHLGLWYPKDFPFNLVGYSDSDYAGASLDRKSITGGCQFLGYRLISWQCKKQTVIATSLTKAEYIAAASCCAQEPSRSVLEEPTRSVPGEPSRSVLEEPTRSVPEEPSRSVPEEPSRSVPKGPSRSVNTC</sequence>
<feature type="domain" description="CCHC-type" evidence="3">
    <location>
        <begin position="1049"/>
        <end position="1064"/>
    </location>
</feature>
<dbReference type="InterPro" id="IPR057670">
    <property type="entry name" value="SH3_retrovirus"/>
</dbReference>
<dbReference type="Pfam" id="PF07727">
    <property type="entry name" value="RVT_2"/>
    <property type="match status" value="3"/>
</dbReference>
<keyword evidence="1" id="KW-0863">Zinc-finger</keyword>
<dbReference type="Gene3D" id="4.10.60.10">
    <property type="entry name" value="Zinc finger, CCHC-type"/>
    <property type="match status" value="1"/>
</dbReference>
<dbReference type="InterPro" id="IPR054722">
    <property type="entry name" value="PolX-like_BBD"/>
</dbReference>
<dbReference type="Pfam" id="PF13976">
    <property type="entry name" value="gag_pre-integrs"/>
    <property type="match status" value="1"/>
</dbReference>
<gene>
    <name evidence="4" type="ORF">Tci_012870</name>
</gene>
<dbReference type="GO" id="GO:0008270">
    <property type="term" value="F:zinc ion binding"/>
    <property type="evidence" value="ECO:0007669"/>
    <property type="project" value="UniProtKB-KW"/>
</dbReference>
<dbReference type="InterPro" id="IPR036875">
    <property type="entry name" value="Znf_CCHC_sf"/>
</dbReference>
<feature type="compositionally biased region" description="Basic and acidic residues" evidence="2">
    <location>
        <begin position="1544"/>
        <end position="1565"/>
    </location>
</feature>
<evidence type="ECO:0000259" key="3">
    <source>
        <dbReference type="PROSITE" id="PS50158"/>
    </source>
</evidence>
<dbReference type="InterPro" id="IPR013103">
    <property type="entry name" value="RVT_2"/>
</dbReference>
<dbReference type="InterPro" id="IPR025724">
    <property type="entry name" value="GAG-pre-integrase_dom"/>
</dbReference>
<dbReference type="SUPFAM" id="SSF57756">
    <property type="entry name" value="Retrovirus zinc finger-like domains"/>
    <property type="match status" value="1"/>
</dbReference>
<feature type="region of interest" description="Disordered" evidence="2">
    <location>
        <begin position="1527"/>
        <end position="1579"/>
    </location>
</feature>
<dbReference type="PANTHER" id="PTHR11439:SF495">
    <property type="entry name" value="REVERSE TRANSCRIPTASE, RNA-DEPENDENT DNA POLYMERASE-RELATED"/>
    <property type="match status" value="1"/>
</dbReference>
<dbReference type="Pfam" id="PF22936">
    <property type="entry name" value="Pol_BBD"/>
    <property type="match status" value="1"/>
</dbReference>
<dbReference type="CDD" id="cd09272">
    <property type="entry name" value="RNase_HI_RT_Ty1"/>
    <property type="match status" value="2"/>
</dbReference>
<accession>A0A6L2JWD5</accession>